<evidence type="ECO:0000313" key="8">
    <source>
        <dbReference type="Proteomes" id="UP000199382"/>
    </source>
</evidence>
<evidence type="ECO:0000259" key="5">
    <source>
        <dbReference type="Pfam" id="PF03446"/>
    </source>
</evidence>
<dbReference type="Pfam" id="PF14833">
    <property type="entry name" value="NAD_binding_11"/>
    <property type="match status" value="1"/>
</dbReference>
<comment type="similarity">
    <text evidence="1">Belongs to the HIBADH-related family.</text>
</comment>
<dbReference type="InterPro" id="IPR015815">
    <property type="entry name" value="HIBADH-related"/>
</dbReference>
<dbReference type="InterPro" id="IPR006115">
    <property type="entry name" value="6PGDH_NADP-bd"/>
</dbReference>
<organism evidence="7 8">
    <name type="scientific">Aliiruegeria lutimaris</name>
    <dbReference type="NCBI Taxonomy" id="571298"/>
    <lineage>
        <taxon>Bacteria</taxon>
        <taxon>Pseudomonadati</taxon>
        <taxon>Pseudomonadota</taxon>
        <taxon>Alphaproteobacteria</taxon>
        <taxon>Rhodobacterales</taxon>
        <taxon>Roseobacteraceae</taxon>
        <taxon>Aliiruegeria</taxon>
    </lineage>
</organism>
<dbReference type="STRING" id="571298.SAMN04488026_101016"/>
<dbReference type="InterPro" id="IPR029154">
    <property type="entry name" value="HIBADH-like_NADP-bd"/>
</dbReference>
<dbReference type="RefSeq" id="WP_212635026.1">
    <property type="nucleotide sequence ID" value="NZ_FNEK01000010.1"/>
</dbReference>
<dbReference type="AlphaFoldDB" id="A0A1G8Q1W6"/>
<gene>
    <name evidence="7" type="ORF">SAMN04488026_101016</name>
</gene>
<keyword evidence="8" id="KW-1185">Reference proteome</keyword>
<dbReference type="PANTHER" id="PTHR43060:SF15">
    <property type="entry name" value="3-HYDROXYISOBUTYRATE DEHYDROGENASE-LIKE 1, MITOCHONDRIAL-RELATED"/>
    <property type="match status" value="1"/>
</dbReference>
<feature type="domain" description="6-phosphogluconate dehydrogenase NADP-binding" evidence="5">
    <location>
        <begin position="9"/>
        <end position="168"/>
    </location>
</feature>
<dbReference type="EMBL" id="FNEK01000010">
    <property type="protein sequence ID" value="SDI98638.1"/>
    <property type="molecule type" value="Genomic_DNA"/>
</dbReference>
<evidence type="ECO:0000256" key="2">
    <source>
        <dbReference type="ARBA" id="ARBA00023002"/>
    </source>
</evidence>
<dbReference type="Pfam" id="PF03446">
    <property type="entry name" value="NAD_binding_2"/>
    <property type="match status" value="1"/>
</dbReference>
<feature type="domain" description="3-hydroxyisobutyrate dehydrogenase-like NAD-binding" evidence="6">
    <location>
        <begin position="171"/>
        <end position="291"/>
    </location>
</feature>
<dbReference type="InterPro" id="IPR013328">
    <property type="entry name" value="6PGD_dom2"/>
</dbReference>
<evidence type="ECO:0000259" key="6">
    <source>
        <dbReference type="Pfam" id="PF14833"/>
    </source>
</evidence>
<evidence type="ECO:0000313" key="7">
    <source>
        <dbReference type="EMBL" id="SDI98638.1"/>
    </source>
</evidence>
<keyword evidence="3" id="KW-0520">NAD</keyword>
<dbReference type="InterPro" id="IPR036291">
    <property type="entry name" value="NAD(P)-bd_dom_sf"/>
</dbReference>
<evidence type="ECO:0000256" key="4">
    <source>
        <dbReference type="PIRSR" id="PIRSR000103-1"/>
    </source>
</evidence>
<protein>
    <submittedName>
        <fullName evidence="7">3-hydroxyisobutyrate dehydrogenase</fullName>
    </submittedName>
</protein>
<proteinExistence type="inferred from homology"/>
<dbReference type="SUPFAM" id="SSF48179">
    <property type="entry name" value="6-phosphogluconate dehydrogenase C-terminal domain-like"/>
    <property type="match status" value="1"/>
</dbReference>
<sequence>MTAETGKMTVGFIGLGIMGQYMAGHILDVGHVLRVFNRSRHKAEALVDRGAVWCDNLGDVAAECDVVISIVGYPADVEEIYLSPGGILDRARDGAILIDMTTSSPDLARRIADRAAAQGLSALDAPVSGGEGGAKAAALAIMVGGDPDAFAAARPLFEILGKTVSHMGPAGSGQHTKMANQIAIASTMVGVCECLAYAKAAGLSQAATLDVVGTGAASSFLLKGLGPKIVAEDFSPGFFIHHFVKDMSIALEEAEAMQLSLPGLALARKLYRQLVEEGFGEEGTQALIRAYAGIVGGNHAA</sequence>
<dbReference type="GO" id="GO:0016054">
    <property type="term" value="P:organic acid catabolic process"/>
    <property type="evidence" value="ECO:0007669"/>
    <property type="project" value="UniProtKB-ARBA"/>
</dbReference>
<dbReference type="PIRSF" id="PIRSF000103">
    <property type="entry name" value="HIBADH"/>
    <property type="match status" value="1"/>
</dbReference>
<dbReference type="InterPro" id="IPR002204">
    <property type="entry name" value="3-OH-isobutyrate_DH-rel_CS"/>
</dbReference>
<dbReference type="PANTHER" id="PTHR43060">
    <property type="entry name" value="3-HYDROXYISOBUTYRATE DEHYDROGENASE-LIKE 1, MITOCHONDRIAL-RELATED"/>
    <property type="match status" value="1"/>
</dbReference>
<dbReference type="GO" id="GO:0016491">
    <property type="term" value="F:oxidoreductase activity"/>
    <property type="evidence" value="ECO:0007669"/>
    <property type="project" value="UniProtKB-KW"/>
</dbReference>
<dbReference type="SUPFAM" id="SSF51735">
    <property type="entry name" value="NAD(P)-binding Rossmann-fold domains"/>
    <property type="match status" value="1"/>
</dbReference>
<dbReference type="Gene3D" id="3.40.50.720">
    <property type="entry name" value="NAD(P)-binding Rossmann-like Domain"/>
    <property type="match status" value="1"/>
</dbReference>
<name>A0A1G8Q1W6_9RHOB</name>
<dbReference type="GO" id="GO:0051287">
    <property type="term" value="F:NAD binding"/>
    <property type="evidence" value="ECO:0007669"/>
    <property type="project" value="InterPro"/>
</dbReference>
<dbReference type="Gene3D" id="1.10.1040.10">
    <property type="entry name" value="N-(1-d-carboxylethyl)-l-norvaline Dehydrogenase, domain 2"/>
    <property type="match status" value="1"/>
</dbReference>
<evidence type="ECO:0000256" key="3">
    <source>
        <dbReference type="ARBA" id="ARBA00023027"/>
    </source>
</evidence>
<accession>A0A1G8Q1W6</accession>
<keyword evidence="2" id="KW-0560">Oxidoreductase</keyword>
<dbReference type="PROSITE" id="PS00895">
    <property type="entry name" value="3_HYDROXYISOBUT_DH"/>
    <property type="match status" value="1"/>
</dbReference>
<dbReference type="InterPro" id="IPR008927">
    <property type="entry name" value="6-PGluconate_DH-like_C_sf"/>
</dbReference>
<feature type="active site" evidence="4">
    <location>
        <position position="177"/>
    </location>
</feature>
<evidence type="ECO:0000256" key="1">
    <source>
        <dbReference type="ARBA" id="ARBA00009080"/>
    </source>
</evidence>
<reference evidence="7 8" key="1">
    <citation type="submission" date="2016-10" db="EMBL/GenBank/DDBJ databases">
        <authorList>
            <person name="de Groot N.N."/>
        </authorList>
    </citation>
    <scope>NUCLEOTIDE SEQUENCE [LARGE SCALE GENOMIC DNA]</scope>
    <source>
        <strain evidence="7 8">DSM 25294</strain>
    </source>
</reference>
<dbReference type="GO" id="GO:0050661">
    <property type="term" value="F:NADP binding"/>
    <property type="evidence" value="ECO:0007669"/>
    <property type="project" value="InterPro"/>
</dbReference>
<dbReference type="Proteomes" id="UP000199382">
    <property type="component" value="Unassembled WGS sequence"/>
</dbReference>